<name>A0A974D1V7_XENLA</name>
<protein>
    <submittedName>
        <fullName evidence="1">Uncharacterized protein</fullName>
    </submittedName>
</protein>
<accession>A0A974D1V7</accession>
<evidence type="ECO:0000313" key="1">
    <source>
        <dbReference type="EMBL" id="OCT84039.1"/>
    </source>
</evidence>
<dbReference type="Proteomes" id="UP000694892">
    <property type="component" value="Chromosome 4L"/>
</dbReference>
<gene>
    <name evidence="1" type="ORF">XELAEV_18022177mg</name>
</gene>
<proteinExistence type="predicted"/>
<evidence type="ECO:0000313" key="2">
    <source>
        <dbReference type="Proteomes" id="UP000694892"/>
    </source>
</evidence>
<reference evidence="2" key="1">
    <citation type="journal article" date="2016" name="Nature">
        <title>Genome evolution in the allotetraploid frog Xenopus laevis.</title>
        <authorList>
            <person name="Session A.M."/>
            <person name="Uno Y."/>
            <person name="Kwon T."/>
            <person name="Chapman J.A."/>
            <person name="Toyoda A."/>
            <person name="Takahashi S."/>
            <person name="Fukui A."/>
            <person name="Hikosaka A."/>
            <person name="Suzuki A."/>
            <person name="Kondo M."/>
            <person name="van Heeringen S.J."/>
            <person name="Quigley I."/>
            <person name="Heinz S."/>
            <person name="Ogino H."/>
            <person name="Ochi H."/>
            <person name="Hellsten U."/>
            <person name="Lyons J.B."/>
            <person name="Simakov O."/>
            <person name="Putnam N."/>
            <person name="Stites J."/>
            <person name="Kuroki Y."/>
            <person name="Tanaka T."/>
            <person name="Michiue T."/>
            <person name="Watanabe M."/>
            <person name="Bogdanovic O."/>
            <person name="Lister R."/>
            <person name="Georgiou G."/>
            <person name="Paranjpe S.S."/>
            <person name="van Kruijsbergen I."/>
            <person name="Shu S."/>
            <person name="Carlson J."/>
            <person name="Kinoshita T."/>
            <person name="Ohta Y."/>
            <person name="Mawaribuchi S."/>
            <person name="Jenkins J."/>
            <person name="Grimwood J."/>
            <person name="Schmutz J."/>
            <person name="Mitros T."/>
            <person name="Mozaffari S.V."/>
            <person name="Suzuki Y."/>
            <person name="Haramoto Y."/>
            <person name="Yamamoto T.S."/>
            <person name="Takagi C."/>
            <person name="Heald R."/>
            <person name="Miller K."/>
            <person name="Haudenschild C."/>
            <person name="Kitzman J."/>
            <person name="Nakayama T."/>
            <person name="Izutsu Y."/>
            <person name="Robert J."/>
            <person name="Fortriede J."/>
            <person name="Burns K."/>
            <person name="Lotay V."/>
            <person name="Karimi K."/>
            <person name="Yasuoka Y."/>
            <person name="Dichmann D.S."/>
            <person name="Flajnik M.F."/>
            <person name="Houston D.W."/>
            <person name="Shendure J."/>
            <person name="DuPasquier L."/>
            <person name="Vize P.D."/>
            <person name="Zorn A.M."/>
            <person name="Ito M."/>
            <person name="Marcotte E.M."/>
            <person name="Wallingford J.B."/>
            <person name="Ito Y."/>
            <person name="Asashima M."/>
            <person name="Ueno N."/>
            <person name="Matsuda Y."/>
            <person name="Veenstra G.J."/>
            <person name="Fujiyama A."/>
            <person name="Harland R.M."/>
            <person name="Taira M."/>
            <person name="Rokhsar D.S."/>
        </authorList>
    </citation>
    <scope>NUCLEOTIDE SEQUENCE [LARGE SCALE GENOMIC DNA]</scope>
    <source>
        <strain evidence="2">J</strain>
    </source>
</reference>
<dbReference type="EMBL" id="CM004472">
    <property type="protein sequence ID" value="OCT84039.1"/>
    <property type="molecule type" value="Genomic_DNA"/>
</dbReference>
<sequence>MHCEKSHNPMLQGSLVDPAESRFLGNSCYPCTHTSVSSYMHLYDMDITVAARIVLWQDGFLSRFTP</sequence>
<dbReference type="AlphaFoldDB" id="A0A974D1V7"/>
<organism evidence="1 2">
    <name type="scientific">Xenopus laevis</name>
    <name type="common">African clawed frog</name>
    <dbReference type="NCBI Taxonomy" id="8355"/>
    <lineage>
        <taxon>Eukaryota</taxon>
        <taxon>Metazoa</taxon>
        <taxon>Chordata</taxon>
        <taxon>Craniata</taxon>
        <taxon>Vertebrata</taxon>
        <taxon>Euteleostomi</taxon>
        <taxon>Amphibia</taxon>
        <taxon>Batrachia</taxon>
        <taxon>Anura</taxon>
        <taxon>Pipoidea</taxon>
        <taxon>Pipidae</taxon>
        <taxon>Xenopodinae</taxon>
        <taxon>Xenopus</taxon>
        <taxon>Xenopus</taxon>
    </lineage>
</organism>